<dbReference type="OMA" id="QCPISYG"/>
<dbReference type="PANTHER" id="PTHR11709:SF361">
    <property type="entry name" value="IRON TRANSPORT MULTICOPPER OXIDASE FET3"/>
    <property type="match status" value="1"/>
</dbReference>
<dbReference type="EMBL" id="DS027050">
    <property type="protein sequence ID" value="EAW12290.1"/>
    <property type="molecule type" value="Genomic_DNA"/>
</dbReference>
<dbReference type="InterPro" id="IPR002355">
    <property type="entry name" value="Cu_oxidase_Cu_BS"/>
</dbReference>
<dbReference type="OrthoDB" id="2121828at2759"/>
<proteinExistence type="inferred from homology"/>
<keyword evidence="2" id="KW-0479">Metal-binding</keyword>
<feature type="compositionally biased region" description="Basic and acidic residues" evidence="7">
    <location>
        <begin position="529"/>
        <end position="539"/>
    </location>
</feature>
<evidence type="ECO:0000256" key="8">
    <source>
        <dbReference type="SAM" id="SignalP"/>
    </source>
</evidence>
<dbReference type="Pfam" id="PF07732">
    <property type="entry name" value="Cu-oxidase_3"/>
    <property type="match status" value="1"/>
</dbReference>
<dbReference type="GO" id="GO:0004322">
    <property type="term" value="F:ferroxidase activity"/>
    <property type="evidence" value="ECO:0007669"/>
    <property type="project" value="TreeGrafter"/>
</dbReference>
<gene>
    <name evidence="12" type="ORF">ACLA_062550</name>
</gene>
<feature type="domain" description="Plastocyanin-like" evidence="11">
    <location>
        <begin position="27"/>
        <end position="143"/>
    </location>
</feature>
<keyword evidence="6" id="KW-0325">Glycoprotein</keyword>
<evidence type="ECO:0000313" key="12">
    <source>
        <dbReference type="EMBL" id="EAW12290.1"/>
    </source>
</evidence>
<dbReference type="PROSITE" id="PS00080">
    <property type="entry name" value="MULTICOPPER_OXIDASE2"/>
    <property type="match status" value="1"/>
</dbReference>
<dbReference type="eggNOG" id="KOG1263">
    <property type="taxonomic scope" value="Eukaryota"/>
</dbReference>
<dbReference type="Pfam" id="PF00394">
    <property type="entry name" value="Cu-oxidase"/>
    <property type="match status" value="1"/>
</dbReference>
<dbReference type="InterPro" id="IPR011706">
    <property type="entry name" value="Cu-oxidase_C"/>
</dbReference>
<feature type="domain" description="Plastocyanin-like" evidence="10">
    <location>
        <begin position="360"/>
        <end position="494"/>
    </location>
</feature>
<evidence type="ECO:0000256" key="5">
    <source>
        <dbReference type="ARBA" id="ARBA00023008"/>
    </source>
</evidence>
<dbReference type="InterPro" id="IPR001117">
    <property type="entry name" value="Cu-oxidase_2nd"/>
</dbReference>
<dbReference type="InterPro" id="IPR033138">
    <property type="entry name" value="Cu_oxidase_CS"/>
</dbReference>
<dbReference type="InterPro" id="IPR011707">
    <property type="entry name" value="Cu-oxidase-like_N"/>
</dbReference>
<sequence length="549" mass="61481">MFRLCHLLLLFLLRTVLCATLTYDFNITWVRSNPDGAYERPTIGINGQWPLPAITAHVGDRIVVNVWNQLGNQSTSLHFHGLFMKGSPHMDGPEQVTQCAIPPGSQFVYNFTVEQPGTYWYHSHTQSQYPDGLRGPLIIHDDASPFHDQYDEELTLTISDWYHDPMADLLPGYMKKGSRMAREPFPNANLLNDSQHVRIDVQPGKTYLIHLINMGAFMGQYFWIEGHEMTIVEVDGVYTRPTVAENVYLATGQRYAVLLTTKEGRDANYPMVASMDPLSILGHGKTMRSVTGWLVYDSNSPMPPPERVDWYEAIDDMSLVPYDSAPLLLEPSHQITLDMNMHRLQDGVMHWLLNDISYAAPKRPTLYTAMTSGEAALEDVSTYERSTNPFILDEGAVVEIIVNNKHMGRHPFHLHGHSFQAVYRSNHWAGSFAESNVTEADFLAVPLRRDTLTVNPGGSMVIRFRADNPGVWIFHCHMEWHAHSGLIATMIEAPLALQSLGIPTDHIDACAAGGISLNGTMPIQPVADADAHSEEDKPAEVTPMDGPKE</sequence>
<dbReference type="HOGENOM" id="CLU_006504_7_3_1"/>
<feature type="chain" id="PRO_5002633033" evidence="8">
    <location>
        <begin position="19"/>
        <end position="549"/>
    </location>
</feature>
<evidence type="ECO:0000256" key="6">
    <source>
        <dbReference type="ARBA" id="ARBA00023180"/>
    </source>
</evidence>
<reference evidence="12 13" key="1">
    <citation type="journal article" date="2008" name="PLoS Genet.">
        <title>Genomic islands in the pathogenic filamentous fungus Aspergillus fumigatus.</title>
        <authorList>
            <person name="Fedorova N.D."/>
            <person name="Khaldi N."/>
            <person name="Joardar V.S."/>
            <person name="Maiti R."/>
            <person name="Amedeo P."/>
            <person name="Anderson M.J."/>
            <person name="Crabtree J."/>
            <person name="Silva J.C."/>
            <person name="Badger J.H."/>
            <person name="Albarraq A."/>
            <person name="Angiuoli S."/>
            <person name="Bussey H."/>
            <person name="Bowyer P."/>
            <person name="Cotty P.J."/>
            <person name="Dyer P.S."/>
            <person name="Egan A."/>
            <person name="Galens K."/>
            <person name="Fraser-Liggett C.M."/>
            <person name="Haas B.J."/>
            <person name="Inman J.M."/>
            <person name="Kent R."/>
            <person name="Lemieux S."/>
            <person name="Malavazi I."/>
            <person name="Orvis J."/>
            <person name="Roemer T."/>
            <person name="Ronning C.M."/>
            <person name="Sundaram J.P."/>
            <person name="Sutton G."/>
            <person name="Turner G."/>
            <person name="Venter J.C."/>
            <person name="White O.R."/>
            <person name="Whitty B.R."/>
            <person name="Youngman P."/>
            <person name="Wolfe K.H."/>
            <person name="Goldman G.H."/>
            <person name="Wortman J.R."/>
            <person name="Jiang B."/>
            <person name="Denning D.W."/>
            <person name="Nierman W.C."/>
        </authorList>
    </citation>
    <scope>NUCLEOTIDE SEQUENCE [LARGE SCALE GENOMIC DNA]</scope>
    <source>
        <strain evidence="13">ATCC 1007 / CBS 513.65 / DSM 816 / NCTC 3887 / NRRL 1</strain>
    </source>
</reference>
<dbReference type="InterPro" id="IPR045087">
    <property type="entry name" value="Cu-oxidase_fam"/>
</dbReference>
<evidence type="ECO:0000259" key="11">
    <source>
        <dbReference type="Pfam" id="PF07732"/>
    </source>
</evidence>
<keyword evidence="4" id="KW-0560">Oxidoreductase</keyword>
<dbReference type="RefSeq" id="XP_001273716.1">
    <property type="nucleotide sequence ID" value="XM_001273715.1"/>
</dbReference>
<evidence type="ECO:0000256" key="1">
    <source>
        <dbReference type="ARBA" id="ARBA00010609"/>
    </source>
</evidence>
<dbReference type="GO" id="GO:0033573">
    <property type="term" value="C:high-affinity iron permease complex"/>
    <property type="evidence" value="ECO:0007669"/>
    <property type="project" value="TreeGrafter"/>
</dbReference>
<dbReference type="CDD" id="cd13851">
    <property type="entry name" value="CuRO_1_Fet3p"/>
    <property type="match status" value="1"/>
</dbReference>
<keyword evidence="5" id="KW-0186">Copper</keyword>
<feature type="signal peptide" evidence="8">
    <location>
        <begin position="1"/>
        <end position="18"/>
    </location>
</feature>
<evidence type="ECO:0000256" key="2">
    <source>
        <dbReference type="ARBA" id="ARBA00022723"/>
    </source>
</evidence>
<dbReference type="GO" id="GO:0033215">
    <property type="term" value="P:reductive iron assimilation"/>
    <property type="evidence" value="ECO:0007669"/>
    <property type="project" value="TreeGrafter"/>
</dbReference>
<dbReference type="KEGG" id="act:ACLA_062550"/>
<dbReference type="InterPro" id="IPR044130">
    <property type="entry name" value="CuRO_2_Fet3-like"/>
</dbReference>
<dbReference type="VEuPathDB" id="FungiDB:ACLA_062550"/>
<dbReference type="InterPro" id="IPR008972">
    <property type="entry name" value="Cupredoxin"/>
</dbReference>
<name>A1CCN3_ASPCL</name>
<evidence type="ECO:0000259" key="9">
    <source>
        <dbReference type="Pfam" id="PF00394"/>
    </source>
</evidence>
<organism evidence="12 13">
    <name type="scientific">Aspergillus clavatus (strain ATCC 1007 / CBS 513.65 / DSM 816 / NCTC 3887 / NRRL 1 / QM 1276 / 107)</name>
    <dbReference type="NCBI Taxonomy" id="344612"/>
    <lineage>
        <taxon>Eukaryota</taxon>
        <taxon>Fungi</taxon>
        <taxon>Dikarya</taxon>
        <taxon>Ascomycota</taxon>
        <taxon>Pezizomycotina</taxon>
        <taxon>Eurotiomycetes</taxon>
        <taxon>Eurotiomycetidae</taxon>
        <taxon>Eurotiales</taxon>
        <taxon>Aspergillaceae</taxon>
        <taxon>Aspergillus</taxon>
        <taxon>Aspergillus subgen. Fumigati</taxon>
    </lineage>
</organism>
<accession>A1CCN3</accession>
<dbReference type="GeneID" id="4706007"/>
<evidence type="ECO:0000313" key="13">
    <source>
        <dbReference type="Proteomes" id="UP000006701"/>
    </source>
</evidence>
<dbReference type="PROSITE" id="PS00079">
    <property type="entry name" value="MULTICOPPER_OXIDASE1"/>
    <property type="match status" value="2"/>
</dbReference>
<dbReference type="PANTHER" id="PTHR11709">
    <property type="entry name" value="MULTI-COPPER OXIDASE"/>
    <property type="match status" value="1"/>
</dbReference>
<evidence type="ECO:0000256" key="4">
    <source>
        <dbReference type="ARBA" id="ARBA00023002"/>
    </source>
</evidence>
<dbReference type="AlphaFoldDB" id="A1CCN3"/>
<feature type="region of interest" description="Disordered" evidence="7">
    <location>
        <begin position="528"/>
        <end position="549"/>
    </location>
</feature>
<dbReference type="Proteomes" id="UP000006701">
    <property type="component" value="Unassembled WGS sequence"/>
</dbReference>
<evidence type="ECO:0000256" key="3">
    <source>
        <dbReference type="ARBA" id="ARBA00022729"/>
    </source>
</evidence>
<dbReference type="GO" id="GO:0005507">
    <property type="term" value="F:copper ion binding"/>
    <property type="evidence" value="ECO:0007669"/>
    <property type="project" value="InterPro"/>
</dbReference>
<dbReference type="GO" id="GO:0010106">
    <property type="term" value="P:cellular response to iron ion starvation"/>
    <property type="evidence" value="ECO:0007669"/>
    <property type="project" value="TreeGrafter"/>
</dbReference>
<dbReference type="FunFam" id="2.60.40.420:FF:000022">
    <property type="entry name" value="FET5p Multicopper oxidase"/>
    <property type="match status" value="1"/>
</dbReference>
<comment type="similarity">
    <text evidence="1">Belongs to the multicopper oxidase family.</text>
</comment>
<keyword evidence="3 8" id="KW-0732">Signal</keyword>
<dbReference type="STRING" id="344612.A1CCN3"/>
<evidence type="ECO:0000256" key="7">
    <source>
        <dbReference type="SAM" id="MobiDB-lite"/>
    </source>
</evidence>
<protein>
    <submittedName>
        <fullName evidence="12">Multicopper oxidase</fullName>
    </submittedName>
</protein>
<dbReference type="Pfam" id="PF07731">
    <property type="entry name" value="Cu-oxidase_2"/>
    <property type="match status" value="1"/>
</dbReference>
<evidence type="ECO:0000259" key="10">
    <source>
        <dbReference type="Pfam" id="PF07731"/>
    </source>
</evidence>
<dbReference type="SUPFAM" id="SSF49503">
    <property type="entry name" value="Cupredoxins"/>
    <property type="match status" value="3"/>
</dbReference>
<keyword evidence="13" id="KW-1185">Reference proteome</keyword>
<dbReference type="FunFam" id="2.60.40.420:FF:000071">
    <property type="entry name" value="Conidial pigment biosynthesis oxidase Abr1/brown 1"/>
    <property type="match status" value="1"/>
</dbReference>
<dbReference type="Gene3D" id="2.60.40.420">
    <property type="entry name" value="Cupredoxins - blue copper proteins"/>
    <property type="match status" value="3"/>
</dbReference>
<feature type="domain" description="Plastocyanin-like" evidence="9">
    <location>
        <begin position="153"/>
        <end position="296"/>
    </location>
</feature>
<dbReference type="CDD" id="cd13877">
    <property type="entry name" value="CuRO_2_Fet3p_like"/>
    <property type="match status" value="1"/>
</dbReference>